<name>A0AAV0CQH8_9ASTE</name>
<protein>
    <submittedName>
        <fullName evidence="3">Uncharacterized protein</fullName>
    </submittedName>
</protein>
<reference evidence="3" key="1">
    <citation type="submission" date="2022-07" db="EMBL/GenBank/DDBJ databases">
        <authorList>
            <person name="Macas J."/>
            <person name="Novak P."/>
            <person name="Neumann P."/>
        </authorList>
    </citation>
    <scope>NUCLEOTIDE SEQUENCE</scope>
</reference>
<dbReference type="Proteomes" id="UP001152523">
    <property type="component" value="Unassembled WGS sequence"/>
</dbReference>
<feature type="transmembrane region" description="Helical" evidence="2">
    <location>
        <begin position="80"/>
        <end position="103"/>
    </location>
</feature>
<evidence type="ECO:0000256" key="2">
    <source>
        <dbReference type="SAM" id="Phobius"/>
    </source>
</evidence>
<keyword evidence="2" id="KW-0812">Transmembrane</keyword>
<keyword evidence="2" id="KW-0472">Membrane</keyword>
<keyword evidence="2" id="KW-1133">Transmembrane helix</keyword>
<organism evidence="3 4">
    <name type="scientific">Cuscuta epithymum</name>
    <dbReference type="NCBI Taxonomy" id="186058"/>
    <lineage>
        <taxon>Eukaryota</taxon>
        <taxon>Viridiplantae</taxon>
        <taxon>Streptophyta</taxon>
        <taxon>Embryophyta</taxon>
        <taxon>Tracheophyta</taxon>
        <taxon>Spermatophyta</taxon>
        <taxon>Magnoliopsida</taxon>
        <taxon>eudicotyledons</taxon>
        <taxon>Gunneridae</taxon>
        <taxon>Pentapetalae</taxon>
        <taxon>asterids</taxon>
        <taxon>lamiids</taxon>
        <taxon>Solanales</taxon>
        <taxon>Convolvulaceae</taxon>
        <taxon>Cuscuteae</taxon>
        <taxon>Cuscuta</taxon>
        <taxon>Cuscuta subgen. Cuscuta</taxon>
    </lineage>
</organism>
<evidence type="ECO:0000313" key="4">
    <source>
        <dbReference type="Proteomes" id="UP001152523"/>
    </source>
</evidence>
<dbReference type="AlphaFoldDB" id="A0AAV0CQH8"/>
<feature type="region of interest" description="Disordered" evidence="1">
    <location>
        <begin position="34"/>
        <end position="54"/>
    </location>
</feature>
<comment type="caution">
    <text evidence="3">The sequence shown here is derived from an EMBL/GenBank/DDBJ whole genome shotgun (WGS) entry which is preliminary data.</text>
</comment>
<accession>A0AAV0CQH8</accession>
<dbReference type="EMBL" id="CAMAPF010000040">
    <property type="protein sequence ID" value="CAH9083070.1"/>
    <property type="molecule type" value="Genomic_DNA"/>
</dbReference>
<keyword evidence="4" id="KW-1185">Reference proteome</keyword>
<proteinExistence type="predicted"/>
<evidence type="ECO:0000256" key="1">
    <source>
        <dbReference type="SAM" id="MobiDB-lite"/>
    </source>
</evidence>
<feature type="non-terminal residue" evidence="3">
    <location>
        <position position="172"/>
    </location>
</feature>
<evidence type="ECO:0000313" key="3">
    <source>
        <dbReference type="EMBL" id="CAH9083070.1"/>
    </source>
</evidence>
<sequence length="172" mass="19845">MSIILWNCRGLGNPASVQSMLQCMVPALGTGNEQTGCDEGTSKEEYRSAARPPPKPPPWIDLNVEVWKMKVQEVWSICQLFYFCWSYFRVMFVHGVLFLVEVFNFESLIMIVNSASYYVIRRIYMASDCCFTPAWWLAICIALSWVIVSESSHRVDCDSWLMIVFVRIGLFE</sequence>
<gene>
    <name evidence="3" type="ORF">CEPIT_LOCUS8343</name>
</gene>
<feature type="transmembrane region" description="Helical" evidence="2">
    <location>
        <begin position="123"/>
        <end position="148"/>
    </location>
</feature>